<reference evidence="3 4" key="1">
    <citation type="journal article" date="2023" name="Mol. Ecol. Resour.">
        <title>Chromosome-level genome assembly of a triploid poplar Populus alba 'Berolinensis'.</title>
        <authorList>
            <person name="Chen S."/>
            <person name="Yu Y."/>
            <person name="Wang X."/>
            <person name="Wang S."/>
            <person name="Zhang T."/>
            <person name="Zhou Y."/>
            <person name="He R."/>
            <person name="Meng N."/>
            <person name="Wang Y."/>
            <person name="Liu W."/>
            <person name="Liu Z."/>
            <person name="Liu J."/>
            <person name="Guo Q."/>
            <person name="Huang H."/>
            <person name="Sederoff R.R."/>
            <person name="Wang G."/>
            <person name="Qu G."/>
            <person name="Chen S."/>
        </authorList>
    </citation>
    <scope>NUCLEOTIDE SEQUENCE [LARGE SCALE GENOMIC DNA]</scope>
    <source>
        <strain evidence="3">SC-2020</strain>
    </source>
</reference>
<dbReference type="GO" id="GO:0005783">
    <property type="term" value="C:endoplasmic reticulum"/>
    <property type="evidence" value="ECO:0007669"/>
    <property type="project" value="TreeGrafter"/>
</dbReference>
<dbReference type="Proteomes" id="UP001164929">
    <property type="component" value="Chromosome 18"/>
</dbReference>
<accession>A0AAD6LAX7</accession>
<dbReference type="PANTHER" id="PTHR43173:SF3">
    <property type="entry name" value="ABC1 FAMILY PROTEIN"/>
    <property type="match status" value="1"/>
</dbReference>
<name>A0AAD6LAX7_9ROSI</name>
<feature type="transmembrane region" description="Helical" evidence="1">
    <location>
        <begin position="6"/>
        <end position="23"/>
    </location>
</feature>
<evidence type="ECO:0000256" key="1">
    <source>
        <dbReference type="SAM" id="Phobius"/>
    </source>
</evidence>
<evidence type="ECO:0000313" key="3">
    <source>
        <dbReference type="EMBL" id="KAJ6956879.1"/>
    </source>
</evidence>
<feature type="domain" description="ABC1 atypical kinase-like" evidence="2">
    <location>
        <begin position="92"/>
        <end position="165"/>
    </location>
</feature>
<proteinExistence type="predicted"/>
<protein>
    <recommendedName>
        <fullName evidence="2">ABC1 atypical kinase-like domain-containing protein</fullName>
    </recommendedName>
</protein>
<dbReference type="EMBL" id="JAQIZT010000018">
    <property type="protein sequence ID" value="KAJ6956879.1"/>
    <property type="molecule type" value="Genomic_DNA"/>
</dbReference>
<dbReference type="PANTHER" id="PTHR43173">
    <property type="entry name" value="ABC1 FAMILY PROTEIN"/>
    <property type="match status" value="1"/>
</dbReference>
<dbReference type="Pfam" id="PF03109">
    <property type="entry name" value="ABC1"/>
    <property type="match status" value="1"/>
</dbReference>
<dbReference type="InterPro" id="IPR051130">
    <property type="entry name" value="Mito_struct-func_regulator"/>
</dbReference>
<keyword evidence="1" id="KW-0472">Membrane</keyword>
<dbReference type="InterPro" id="IPR004147">
    <property type="entry name" value="ABC1_dom"/>
</dbReference>
<organism evidence="3 4">
    <name type="scientific">Populus alba x Populus x berolinensis</name>
    <dbReference type="NCBI Taxonomy" id="444605"/>
    <lineage>
        <taxon>Eukaryota</taxon>
        <taxon>Viridiplantae</taxon>
        <taxon>Streptophyta</taxon>
        <taxon>Embryophyta</taxon>
        <taxon>Tracheophyta</taxon>
        <taxon>Spermatophyta</taxon>
        <taxon>Magnoliopsida</taxon>
        <taxon>eudicotyledons</taxon>
        <taxon>Gunneridae</taxon>
        <taxon>Pentapetalae</taxon>
        <taxon>rosids</taxon>
        <taxon>fabids</taxon>
        <taxon>Malpighiales</taxon>
        <taxon>Salicaceae</taxon>
        <taxon>Saliceae</taxon>
        <taxon>Populus</taxon>
    </lineage>
</organism>
<comment type="caution">
    <text evidence="3">The sequence shown here is derived from an EMBL/GenBank/DDBJ whole genome shotgun (WGS) entry which is preliminary data.</text>
</comment>
<keyword evidence="1" id="KW-1133">Transmembrane helix</keyword>
<evidence type="ECO:0000313" key="4">
    <source>
        <dbReference type="Proteomes" id="UP001164929"/>
    </source>
</evidence>
<dbReference type="AlphaFoldDB" id="A0AAD6LAX7"/>
<gene>
    <name evidence="3" type="ORF">NC653_038943</name>
</gene>
<keyword evidence="1" id="KW-0812">Transmembrane</keyword>
<evidence type="ECO:0000259" key="2">
    <source>
        <dbReference type="Pfam" id="PF03109"/>
    </source>
</evidence>
<dbReference type="SUPFAM" id="SSF56112">
    <property type="entry name" value="Protein kinase-like (PK-like)"/>
    <property type="match status" value="1"/>
</dbReference>
<dbReference type="GO" id="GO:0005794">
    <property type="term" value="C:Golgi apparatus"/>
    <property type="evidence" value="ECO:0007669"/>
    <property type="project" value="TreeGrafter"/>
</dbReference>
<sequence length="175" mass="19616">MTVVKAVWYSIGSSAMAAAWFLVHWRYVAVVSLDVVEMKVMVGNCIQPFSSMFMKVKLQLTILNSSRIPETVSKNLGCTSKYDSNKPINQVDVLIPEVIQSTEKVLILEYMDGIRLNDFESLEACGANNQKIVEEITRAFAHQIYVDGFFNGDPHPGNFLVSKEPPHRPFCLTLG</sequence>
<dbReference type="InterPro" id="IPR011009">
    <property type="entry name" value="Kinase-like_dom_sf"/>
</dbReference>
<keyword evidence="4" id="KW-1185">Reference proteome</keyword>